<organism evidence="1 2">
    <name type="scientific">[Emmonsia] crescens</name>
    <dbReference type="NCBI Taxonomy" id="73230"/>
    <lineage>
        <taxon>Eukaryota</taxon>
        <taxon>Fungi</taxon>
        <taxon>Dikarya</taxon>
        <taxon>Ascomycota</taxon>
        <taxon>Pezizomycotina</taxon>
        <taxon>Eurotiomycetes</taxon>
        <taxon>Eurotiomycetidae</taxon>
        <taxon>Onygenales</taxon>
        <taxon>Ajellomycetaceae</taxon>
        <taxon>Emergomyces</taxon>
    </lineage>
</organism>
<gene>
    <name evidence="1" type="ORF">GX50_01323</name>
</gene>
<accession>A0A2B7ZQC7</accession>
<dbReference type="Proteomes" id="UP000226031">
    <property type="component" value="Unassembled WGS sequence"/>
</dbReference>
<sequence>MFFDFEAYFHQHGPAAPLSIRPLTRHWSGSVIHWEFSALDAVSTGSATRTSLSLLVYLEAVPAWEPRHSAVLALVQDINGSYHTCILVNGSASWTPDSAPSDPLPPTSPVPRIFRSAVIIHGRDIINNAIENDWSGFCADPGNEKKRWASPAFVSNWSTASTIRREQHGRICRN</sequence>
<dbReference type="AlphaFoldDB" id="A0A2B7ZQC7"/>
<comment type="caution">
    <text evidence="1">The sequence shown here is derived from an EMBL/GenBank/DDBJ whole genome shotgun (WGS) entry which is preliminary data.</text>
</comment>
<keyword evidence="2" id="KW-1185">Reference proteome</keyword>
<dbReference type="EMBL" id="PDND01000015">
    <property type="protein sequence ID" value="PGH35865.1"/>
    <property type="molecule type" value="Genomic_DNA"/>
</dbReference>
<protein>
    <submittedName>
        <fullName evidence="1">Uncharacterized protein</fullName>
    </submittedName>
</protein>
<reference evidence="1 2" key="1">
    <citation type="submission" date="2017-10" db="EMBL/GenBank/DDBJ databases">
        <title>Comparative genomics in systemic dimorphic fungi from Ajellomycetaceae.</title>
        <authorList>
            <person name="Munoz J.F."/>
            <person name="Mcewen J.G."/>
            <person name="Clay O.K."/>
            <person name="Cuomo C.A."/>
        </authorList>
    </citation>
    <scope>NUCLEOTIDE SEQUENCE [LARGE SCALE GENOMIC DNA]</scope>
    <source>
        <strain evidence="1 2">UAMH4076</strain>
    </source>
</reference>
<name>A0A2B7ZQC7_9EURO</name>
<proteinExistence type="predicted"/>
<evidence type="ECO:0000313" key="1">
    <source>
        <dbReference type="EMBL" id="PGH35865.1"/>
    </source>
</evidence>
<evidence type="ECO:0000313" key="2">
    <source>
        <dbReference type="Proteomes" id="UP000226031"/>
    </source>
</evidence>
<dbReference type="STRING" id="73230.A0A2B7ZQC7"/>